<keyword evidence="6 12" id="KW-0472">Membrane</keyword>
<comment type="caution">
    <text evidence="13">The sequence shown here is derived from an EMBL/GenBank/DDBJ whole genome shotgun (WGS) entry which is preliminary data.</text>
</comment>
<evidence type="ECO:0000313" key="13">
    <source>
        <dbReference type="EMBL" id="KAL3393901.1"/>
    </source>
</evidence>
<dbReference type="GO" id="GO:0050911">
    <property type="term" value="P:detection of chemical stimulus involved in sensory perception of smell"/>
    <property type="evidence" value="ECO:0007669"/>
    <property type="project" value="UniProtKB-ARBA"/>
</dbReference>
<keyword evidence="5 12" id="KW-1133">Transmembrane helix</keyword>
<dbReference type="EMBL" id="JBJJXI010000095">
    <property type="protein sequence ID" value="KAL3393901.1"/>
    <property type="molecule type" value="Genomic_DNA"/>
</dbReference>
<dbReference type="Pfam" id="PF02949">
    <property type="entry name" value="7tm_6"/>
    <property type="match status" value="1"/>
</dbReference>
<evidence type="ECO:0000256" key="1">
    <source>
        <dbReference type="ARBA" id="ARBA00004141"/>
    </source>
</evidence>
<dbReference type="GO" id="GO:0007165">
    <property type="term" value="P:signal transduction"/>
    <property type="evidence" value="ECO:0007669"/>
    <property type="project" value="UniProtKB-KW"/>
</dbReference>
<evidence type="ECO:0000256" key="2">
    <source>
        <dbReference type="ARBA" id="ARBA00022606"/>
    </source>
</evidence>
<dbReference type="PANTHER" id="PTHR21137:SF37">
    <property type="entry name" value="ODORANT RECEPTOR 46A, ISOFORM B-RELATED"/>
    <property type="match status" value="1"/>
</dbReference>
<evidence type="ECO:0000256" key="11">
    <source>
        <dbReference type="ARBA" id="ARBA00038679"/>
    </source>
</evidence>
<evidence type="ECO:0000256" key="8">
    <source>
        <dbReference type="ARBA" id="ARBA00023224"/>
    </source>
</evidence>
<organism evidence="13 14">
    <name type="scientific">Trichogramma kaykai</name>
    <dbReference type="NCBI Taxonomy" id="54128"/>
    <lineage>
        <taxon>Eukaryota</taxon>
        <taxon>Metazoa</taxon>
        <taxon>Ecdysozoa</taxon>
        <taxon>Arthropoda</taxon>
        <taxon>Hexapoda</taxon>
        <taxon>Insecta</taxon>
        <taxon>Pterygota</taxon>
        <taxon>Neoptera</taxon>
        <taxon>Endopterygota</taxon>
        <taxon>Hymenoptera</taxon>
        <taxon>Apocrita</taxon>
        <taxon>Proctotrupomorpha</taxon>
        <taxon>Chalcidoidea</taxon>
        <taxon>Trichogrammatidae</taxon>
        <taxon>Trichogramma</taxon>
    </lineage>
</organism>
<evidence type="ECO:0000256" key="6">
    <source>
        <dbReference type="ARBA" id="ARBA00023136"/>
    </source>
</evidence>
<dbReference type="AlphaFoldDB" id="A0ABD2WLC8"/>
<comment type="function">
    <text evidence="9">Odorant receptor which mediates acceptance or avoidance behavior, depending on its substrates. The odorant receptor repertoire encodes a large collection of odor stimuli that vary widely in identity, intensity, and duration. May form a complex with Orco to form odorant-sensing units, providing sensitive and prolonged odorant signaling and calcium permeability.</text>
</comment>
<feature type="transmembrane region" description="Helical" evidence="12">
    <location>
        <begin position="288"/>
        <end position="307"/>
    </location>
</feature>
<keyword evidence="7 12" id="KW-0675">Receptor</keyword>
<comment type="caution">
    <text evidence="12">Lacks conserved residue(s) required for the propagation of feature annotation.</text>
</comment>
<evidence type="ECO:0000256" key="10">
    <source>
        <dbReference type="ARBA" id="ARBA00037946"/>
    </source>
</evidence>
<name>A0ABD2WLC8_9HYME</name>
<comment type="similarity">
    <text evidence="10">Belongs to the insect chemoreceptor superfamily. Heteromeric odorant receptor channel (TC 1.A.69) family. Or2a subfamily.</text>
</comment>
<evidence type="ECO:0000256" key="3">
    <source>
        <dbReference type="ARBA" id="ARBA00022692"/>
    </source>
</evidence>
<feature type="transmembrane region" description="Helical" evidence="12">
    <location>
        <begin position="31"/>
        <end position="53"/>
    </location>
</feature>
<keyword evidence="8 12" id="KW-0807">Transducer</keyword>
<evidence type="ECO:0000313" key="14">
    <source>
        <dbReference type="Proteomes" id="UP001627154"/>
    </source>
</evidence>
<keyword evidence="4 12" id="KW-0552">Olfaction</keyword>
<dbReference type="GO" id="GO:0005886">
    <property type="term" value="C:plasma membrane"/>
    <property type="evidence" value="ECO:0007669"/>
    <property type="project" value="UniProtKB-SubCell"/>
</dbReference>
<dbReference type="Proteomes" id="UP001627154">
    <property type="component" value="Unassembled WGS sequence"/>
</dbReference>
<evidence type="ECO:0000256" key="12">
    <source>
        <dbReference type="RuleBase" id="RU351113"/>
    </source>
</evidence>
<accession>A0ABD2WLC8</accession>
<comment type="subunit">
    <text evidence="11">Interacts with Orco. Complexes exist early in the endomembrane system in olfactory sensory neurons (OSNs), coupling these complexes to the conserved ciliary trafficking pathway.</text>
</comment>
<comment type="subcellular location">
    <subcellularLocation>
        <location evidence="12">Cell membrane</location>
        <topology evidence="12">Multi-pass membrane protein</topology>
    </subcellularLocation>
    <subcellularLocation>
        <location evidence="1">Membrane</location>
        <topology evidence="1">Multi-pass membrane protein</topology>
    </subcellularLocation>
</comment>
<sequence>MLPIPFGILTVCGFWRPVSLKSPLAKTAYDLYSGLMFVLIWSFTLSHLIDIAITAESFESLTGSCFMLLSMLNVCCKMTNILYFRGDILDLLAILAADRCKARDDRELELQEKFHSTAKFVALCYGGLTETTCTLITLRTFFGAASRALPFKAWMPYDAGASLAGYWLTFAHQTVAHCGAANLQIANETLVCGLMIQACSQLELLKLRLASLGAESDKEDGDGDVASSRRLIVETFEHHRKITEFCRKLNRTFNVTLFVQFAISSLVLCSSVYLLSKMRMGSVQFMSLSLYVSCMLYQIFLFCWYGNEVMLQSISVRNALYQVNWPKIPIDERKMLLTFMMLVRRPIVFTSSFLVTLSIDSYCRILRTSYSVFNLLQQTT</sequence>
<dbReference type="PANTHER" id="PTHR21137">
    <property type="entry name" value="ODORANT RECEPTOR"/>
    <property type="match status" value="1"/>
</dbReference>
<protein>
    <recommendedName>
        <fullName evidence="12">Odorant receptor</fullName>
    </recommendedName>
</protein>
<keyword evidence="14" id="KW-1185">Reference proteome</keyword>
<dbReference type="InterPro" id="IPR004117">
    <property type="entry name" value="7tm6_olfct_rcpt"/>
</dbReference>
<gene>
    <name evidence="13" type="ORF">TKK_011761</name>
</gene>
<evidence type="ECO:0000256" key="5">
    <source>
        <dbReference type="ARBA" id="ARBA00022989"/>
    </source>
</evidence>
<evidence type="ECO:0000256" key="4">
    <source>
        <dbReference type="ARBA" id="ARBA00022725"/>
    </source>
</evidence>
<keyword evidence="3 12" id="KW-0812">Transmembrane</keyword>
<reference evidence="13 14" key="1">
    <citation type="journal article" date="2024" name="bioRxiv">
        <title>A reference genome for Trichogramma kaykai: A tiny desert-dwelling parasitoid wasp with competing sex-ratio distorters.</title>
        <authorList>
            <person name="Culotta J."/>
            <person name="Lindsey A.R."/>
        </authorList>
    </citation>
    <scope>NUCLEOTIDE SEQUENCE [LARGE SCALE GENOMIC DNA]</scope>
    <source>
        <strain evidence="13 14">KSX58</strain>
    </source>
</reference>
<evidence type="ECO:0000256" key="9">
    <source>
        <dbReference type="ARBA" id="ARBA00037764"/>
    </source>
</evidence>
<keyword evidence="2 12" id="KW-0716">Sensory transduction</keyword>
<proteinExistence type="inferred from homology"/>
<feature type="transmembrane region" description="Helical" evidence="12">
    <location>
        <begin position="257"/>
        <end position="276"/>
    </location>
</feature>
<evidence type="ECO:0000256" key="7">
    <source>
        <dbReference type="ARBA" id="ARBA00023170"/>
    </source>
</evidence>